<proteinExistence type="predicted"/>
<dbReference type="OrthoDB" id="704817at2"/>
<name>A0A1I6PE83_9SPHI</name>
<dbReference type="SUPFAM" id="SSF117070">
    <property type="entry name" value="LEA14-like"/>
    <property type="match status" value="1"/>
</dbReference>
<dbReference type="InterPro" id="IPR004864">
    <property type="entry name" value="LEA_2"/>
</dbReference>
<feature type="domain" description="Late embryogenesis abundant protein LEA-2 subgroup" evidence="1">
    <location>
        <begin position="85"/>
        <end position="144"/>
    </location>
</feature>
<dbReference type="PROSITE" id="PS51257">
    <property type="entry name" value="PROKAR_LIPOPROTEIN"/>
    <property type="match status" value="1"/>
</dbReference>
<dbReference type="EMBL" id="FOZZ01000001">
    <property type="protein sequence ID" value="SFS38388.1"/>
    <property type="molecule type" value="Genomic_DNA"/>
</dbReference>
<reference evidence="2 3" key="1">
    <citation type="submission" date="2016-10" db="EMBL/GenBank/DDBJ databases">
        <authorList>
            <person name="de Groot N.N."/>
        </authorList>
    </citation>
    <scope>NUCLEOTIDE SEQUENCE [LARGE SCALE GENOMIC DNA]</scope>
    <source>
        <strain evidence="2 3">DSM 22789</strain>
    </source>
</reference>
<dbReference type="Proteomes" id="UP000198785">
    <property type="component" value="Unassembled WGS sequence"/>
</dbReference>
<evidence type="ECO:0000313" key="3">
    <source>
        <dbReference type="Proteomes" id="UP000198785"/>
    </source>
</evidence>
<evidence type="ECO:0000259" key="1">
    <source>
        <dbReference type="Pfam" id="PF03168"/>
    </source>
</evidence>
<dbReference type="Pfam" id="PF03168">
    <property type="entry name" value="LEA_2"/>
    <property type="match status" value="1"/>
</dbReference>
<dbReference type="AlphaFoldDB" id="A0A1I6PE83"/>
<dbReference type="STRING" id="683125.SAMN05660206_101414"/>
<sequence length="199" mass="21631">MRNINFNLVLIVLATLLFSGCALQKGQVEALAKCDYSVQSLQDVRLAGRGVESFVGQNGVNMSSLPGIAMAMLRKDLPLEAMVNMKVSNPNATTTGINSFKYLIEIQGKPMFEGTVNQNVRLATGESTVVPLTFKANLFGAAEEKGLDNVLNEIFTRQGEGFLVLKIKPSIKIGNQNIYYPGYITVDKNLAKSIGKIVK</sequence>
<dbReference type="RefSeq" id="WP_093363476.1">
    <property type="nucleotide sequence ID" value="NZ_FOZZ01000001.1"/>
</dbReference>
<keyword evidence="3" id="KW-1185">Reference proteome</keyword>
<gene>
    <name evidence="2" type="ORF">SAMN05660206_101414</name>
</gene>
<accession>A0A1I6PE83</accession>
<dbReference type="Gene3D" id="2.60.40.1820">
    <property type="match status" value="1"/>
</dbReference>
<evidence type="ECO:0000313" key="2">
    <source>
        <dbReference type="EMBL" id="SFS38388.1"/>
    </source>
</evidence>
<protein>
    <recommendedName>
        <fullName evidence="1">Late embryogenesis abundant protein LEA-2 subgroup domain-containing protein</fullName>
    </recommendedName>
</protein>
<organism evidence="2 3">
    <name type="scientific">Sphingobacterium wenxiniae</name>
    <dbReference type="NCBI Taxonomy" id="683125"/>
    <lineage>
        <taxon>Bacteria</taxon>
        <taxon>Pseudomonadati</taxon>
        <taxon>Bacteroidota</taxon>
        <taxon>Sphingobacteriia</taxon>
        <taxon>Sphingobacteriales</taxon>
        <taxon>Sphingobacteriaceae</taxon>
        <taxon>Sphingobacterium</taxon>
    </lineage>
</organism>